<gene>
    <name evidence="2" type="ORF">Pfra01_001490700</name>
</gene>
<dbReference type="OrthoDB" id="129622at2759"/>
<comment type="caution">
    <text evidence="2">The sequence shown here is derived from an EMBL/GenBank/DDBJ whole genome shotgun (WGS) entry which is preliminary data.</text>
</comment>
<dbReference type="AlphaFoldDB" id="A0A9W6XRF8"/>
<dbReference type="PANTHER" id="PTHR31669">
    <property type="entry name" value="PROTEIN FAR1-RELATED SEQUENCE 10-RELATED"/>
    <property type="match status" value="1"/>
</dbReference>
<dbReference type="Pfam" id="PF10551">
    <property type="entry name" value="MULE"/>
    <property type="match status" value="1"/>
</dbReference>
<organism evidence="2 3">
    <name type="scientific">Phytophthora fragariaefolia</name>
    <dbReference type="NCBI Taxonomy" id="1490495"/>
    <lineage>
        <taxon>Eukaryota</taxon>
        <taxon>Sar</taxon>
        <taxon>Stramenopiles</taxon>
        <taxon>Oomycota</taxon>
        <taxon>Peronosporomycetes</taxon>
        <taxon>Peronosporales</taxon>
        <taxon>Peronosporaceae</taxon>
        <taxon>Phytophthora</taxon>
    </lineage>
</organism>
<dbReference type="GO" id="GO:0006355">
    <property type="term" value="P:regulation of DNA-templated transcription"/>
    <property type="evidence" value="ECO:0007669"/>
    <property type="project" value="InterPro"/>
</dbReference>
<proteinExistence type="predicted"/>
<dbReference type="PANTHER" id="PTHR31669:SF251">
    <property type="entry name" value="PROTEIN FAR1-RELATED SEQUENCE"/>
    <property type="match status" value="1"/>
</dbReference>
<feature type="domain" description="MULE transposase" evidence="1">
    <location>
        <begin position="137"/>
        <end position="208"/>
    </location>
</feature>
<accession>A0A9W6XRF8</accession>
<evidence type="ECO:0000313" key="3">
    <source>
        <dbReference type="Proteomes" id="UP001165121"/>
    </source>
</evidence>
<dbReference type="Proteomes" id="UP001165121">
    <property type="component" value="Unassembled WGS sequence"/>
</dbReference>
<name>A0A9W6XRF8_9STRA</name>
<dbReference type="EMBL" id="BSXT01001583">
    <property type="protein sequence ID" value="GMF43727.1"/>
    <property type="molecule type" value="Genomic_DNA"/>
</dbReference>
<reference evidence="2" key="1">
    <citation type="submission" date="2023-04" db="EMBL/GenBank/DDBJ databases">
        <title>Phytophthora fragariaefolia NBRC 109709.</title>
        <authorList>
            <person name="Ichikawa N."/>
            <person name="Sato H."/>
            <person name="Tonouchi N."/>
        </authorList>
    </citation>
    <scope>NUCLEOTIDE SEQUENCE</scope>
    <source>
        <strain evidence="2">NBRC 109709</strain>
    </source>
</reference>
<evidence type="ECO:0000313" key="2">
    <source>
        <dbReference type="EMBL" id="GMF43727.1"/>
    </source>
</evidence>
<evidence type="ECO:0000259" key="1">
    <source>
        <dbReference type="Pfam" id="PF10551"/>
    </source>
</evidence>
<protein>
    <submittedName>
        <fullName evidence="2">Unnamed protein product</fullName>
    </submittedName>
</protein>
<keyword evidence="3" id="KW-1185">Reference proteome</keyword>
<dbReference type="InterPro" id="IPR031052">
    <property type="entry name" value="FHY3/FAR1"/>
</dbReference>
<sequence>MLPPTRHHNHPGSSNLRVHVAHRQRAARQTQASSATATCGLVSVQVVAGVTTAKIFAAIRFRDEGSLAIPKDISNAKSSARSKLLATRTSNKALFEVLKDNGFFYYYGINPHTSRVRYLVWAYSETTELARYIMDLMVLDCTYKANCYRMLLLNVVWTGMNTVLPFAQVWLPGEAEPDFTWAFGHLKQLMVVSSAPEPRVISTDRDLA</sequence>
<dbReference type="InterPro" id="IPR018289">
    <property type="entry name" value="MULE_transposase_dom"/>
</dbReference>